<dbReference type="Gene3D" id="4.10.280.10">
    <property type="entry name" value="Helix-loop-helix DNA-binding domain"/>
    <property type="match status" value="1"/>
</dbReference>
<evidence type="ECO:0000313" key="8">
    <source>
        <dbReference type="EMBL" id="CBF86749.1"/>
    </source>
</evidence>
<keyword evidence="4" id="KW-0804">Transcription</keyword>
<dbReference type="KEGG" id="ani:ANIA_02392"/>
<feature type="domain" description="BHLH" evidence="7">
    <location>
        <begin position="217"/>
        <end position="269"/>
    </location>
</feature>
<reference evidence="9" key="1">
    <citation type="journal article" date="2005" name="Nature">
        <title>Sequencing of Aspergillus nidulans and comparative analysis with A. fumigatus and A. oryzae.</title>
        <authorList>
            <person name="Galagan J.E."/>
            <person name="Calvo S.E."/>
            <person name="Cuomo C."/>
            <person name="Ma L.J."/>
            <person name="Wortman J.R."/>
            <person name="Batzoglou S."/>
            <person name="Lee S.I."/>
            <person name="Basturkmen M."/>
            <person name="Spevak C.C."/>
            <person name="Clutterbuck J."/>
            <person name="Kapitonov V."/>
            <person name="Jurka J."/>
            <person name="Scazzocchio C."/>
            <person name="Farman M."/>
            <person name="Butler J."/>
            <person name="Purcell S."/>
            <person name="Harris S."/>
            <person name="Braus G.H."/>
            <person name="Draht O."/>
            <person name="Busch S."/>
            <person name="D'Enfert C."/>
            <person name="Bouchier C."/>
            <person name="Goldman G.H."/>
            <person name="Bell-Pedersen D."/>
            <person name="Griffiths-Jones S."/>
            <person name="Doonan J.H."/>
            <person name="Yu J."/>
            <person name="Vienken K."/>
            <person name="Pain A."/>
            <person name="Freitag M."/>
            <person name="Selker E.U."/>
            <person name="Archer D.B."/>
            <person name="Penalva M.A."/>
            <person name="Oakley B.R."/>
            <person name="Momany M."/>
            <person name="Tanaka T."/>
            <person name="Kumagai T."/>
            <person name="Asai K."/>
            <person name="Machida M."/>
            <person name="Nierman W.C."/>
            <person name="Denning D.W."/>
            <person name="Caddick M."/>
            <person name="Hynes M."/>
            <person name="Paoletti M."/>
            <person name="Fischer R."/>
            <person name="Miller B."/>
            <person name="Dyer P."/>
            <person name="Sachs M.S."/>
            <person name="Osmani S.A."/>
            <person name="Birren B.W."/>
        </authorList>
    </citation>
    <scope>NUCLEOTIDE SEQUENCE [LARGE SCALE GENOMIC DNA]</scope>
    <source>
        <strain evidence="9">FGSC A4 / ATCC 38163 / CBS 112.46 / NRRL 194 / M139</strain>
    </source>
</reference>
<dbReference type="OMA" id="SECTPFP"/>
<dbReference type="InParanoid" id="Q5BAN8"/>
<keyword evidence="3" id="KW-0238">DNA-binding</keyword>
<dbReference type="RefSeq" id="XP_659996.1">
    <property type="nucleotide sequence ID" value="XM_654904.1"/>
</dbReference>
<dbReference type="STRING" id="227321.Q5BAN8"/>
<accession>Q5BAN8</accession>
<dbReference type="VEuPathDB" id="FungiDB:AN2392"/>
<dbReference type="PANTHER" id="PTHR15741">
    <property type="entry name" value="BASIC HELIX-LOOP-HELIX ZIP TRANSCRIPTION FACTOR"/>
    <property type="match status" value="1"/>
</dbReference>
<feature type="region of interest" description="Disordered" evidence="6">
    <location>
        <begin position="305"/>
        <end position="333"/>
    </location>
</feature>
<feature type="region of interest" description="Disordered" evidence="6">
    <location>
        <begin position="153"/>
        <end position="178"/>
    </location>
</feature>
<dbReference type="HOGENOM" id="CLU_797008_0_0_1"/>
<keyword evidence="9" id="KW-1185">Reference proteome</keyword>
<evidence type="ECO:0000256" key="5">
    <source>
        <dbReference type="ARBA" id="ARBA00023242"/>
    </source>
</evidence>
<protein>
    <submittedName>
        <fullName evidence="8">BHLH transcription factor (Eurofung)</fullName>
    </submittedName>
</protein>
<dbReference type="Proteomes" id="UP000000560">
    <property type="component" value="Chromosome VII"/>
</dbReference>
<keyword evidence="2" id="KW-0805">Transcription regulation</keyword>
<evidence type="ECO:0000256" key="1">
    <source>
        <dbReference type="ARBA" id="ARBA00004123"/>
    </source>
</evidence>
<dbReference type="InterPro" id="IPR011598">
    <property type="entry name" value="bHLH_dom"/>
</dbReference>
<sequence length="348" mass="38693">MASAFEPDYRSSFYSPLQQAPIYRDAPYTPPPPQHYAIPSVGCGPAVPFAPYFPQTPFLSSIPYVHNEYDGFVNGVISDVLIHVDDGVTYKQPYDAKILAANRYTVPESNLMWGSDVSFGPNGYQPAPNSSPEVKMEPEPAPLYGIHAVPHSRAATPTTAQTPALKPESEPETELELEPEAVTEATKILPSSKEEDQLPELAELSRAGLQKITGKKRRRLLHIIAERNRRLHQNRMYDELYKMVPGLENSSRSTKREVLMRTVDFLAELVDGNRRLQQQLRHLQVPPNTSSGTSHTNRLISLPLTCSDTANPRKDQAGTSRNPSTQGLITPPTEYAYAQLEKRTASAM</sequence>
<dbReference type="GeneID" id="2875022"/>
<evidence type="ECO:0000256" key="6">
    <source>
        <dbReference type="SAM" id="MobiDB-lite"/>
    </source>
</evidence>
<reference evidence="9" key="2">
    <citation type="journal article" date="2009" name="Fungal Genet. Biol.">
        <title>The 2008 update of the Aspergillus nidulans genome annotation: a community effort.</title>
        <authorList>
            <person name="Wortman J.R."/>
            <person name="Gilsenan J.M."/>
            <person name="Joardar V."/>
            <person name="Deegan J."/>
            <person name="Clutterbuck J."/>
            <person name="Andersen M.R."/>
            <person name="Archer D."/>
            <person name="Bencina M."/>
            <person name="Braus G."/>
            <person name="Coutinho P."/>
            <person name="von Dohren H."/>
            <person name="Doonan J."/>
            <person name="Driessen A.J."/>
            <person name="Durek P."/>
            <person name="Espeso E."/>
            <person name="Fekete E."/>
            <person name="Flipphi M."/>
            <person name="Estrada C.G."/>
            <person name="Geysens S."/>
            <person name="Goldman G."/>
            <person name="de Groot P.W."/>
            <person name="Hansen K."/>
            <person name="Harris S.D."/>
            <person name="Heinekamp T."/>
            <person name="Helmstaedt K."/>
            <person name="Henrissat B."/>
            <person name="Hofmann G."/>
            <person name="Homan T."/>
            <person name="Horio T."/>
            <person name="Horiuchi H."/>
            <person name="James S."/>
            <person name="Jones M."/>
            <person name="Karaffa L."/>
            <person name="Karanyi Z."/>
            <person name="Kato M."/>
            <person name="Keller N."/>
            <person name="Kelly D.E."/>
            <person name="Kiel J.A."/>
            <person name="Kim J.M."/>
            <person name="van der Klei I.J."/>
            <person name="Klis F.M."/>
            <person name="Kovalchuk A."/>
            <person name="Krasevec N."/>
            <person name="Kubicek C.P."/>
            <person name="Liu B."/>
            <person name="Maccabe A."/>
            <person name="Meyer V."/>
            <person name="Mirabito P."/>
            <person name="Miskei M."/>
            <person name="Mos M."/>
            <person name="Mullins J."/>
            <person name="Nelson D.R."/>
            <person name="Nielsen J."/>
            <person name="Oakley B.R."/>
            <person name="Osmani S.A."/>
            <person name="Pakula T."/>
            <person name="Paszewski A."/>
            <person name="Paulsen I."/>
            <person name="Pilsyk S."/>
            <person name="Pocsi I."/>
            <person name="Punt P.J."/>
            <person name="Ram A.F."/>
            <person name="Ren Q."/>
            <person name="Robellet X."/>
            <person name="Robson G."/>
            <person name="Seiboth B."/>
            <person name="van Solingen P."/>
            <person name="Specht T."/>
            <person name="Sun J."/>
            <person name="Taheri-Talesh N."/>
            <person name="Takeshita N."/>
            <person name="Ussery D."/>
            <person name="vanKuyk P.A."/>
            <person name="Visser H."/>
            <person name="van de Vondervoort P.J."/>
            <person name="de Vries R.P."/>
            <person name="Walton J."/>
            <person name="Xiang X."/>
            <person name="Xiong Y."/>
            <person name="Zeng A.P."/>
            <person name="Brandt B.W."/>
            <person name="Cornell M.J."/>
            <person name="van den Hondel C.A."/>
            <person name="Visser J."/>
            <person name="Oliver S.G."/>
            <person name="Turner G."/>
        </authorList>
    </citation>
    <scope>GENOME REANNOTATION</scope>
    <source>
        <strain evidence="9">FGSC A4 / ATCC 38163 / CBS 112.46 / NRRL 194 / M139</strain>
    </source>
</reference>
<feature type="compositionally biased region" description="Low complexity" evidence="6">
    <location>
        <begin position="154"/>
        <end position="164"/>
    </location>
</feature>
<feature type="compositionally biased region" description="Polar residues" evidence="6">
    <location>
        <begin position="317"/>
        <end position="328"/>
    </location>
</feature>
<dbReference type="GO" id="GO:0005634">
    <property type="term" value="C:nucleus"/>
    <property type="evidence" value="ECO:0007669"/>
    <property type="project" value="UniProtKB-SubCell"/>
</dbReference>
<name>Q5BAN8_EMENI</name>
<dbReference type="GO" id="GO:0003677">
    <property type="term" value="F:DNA binding"/>
    <property type="evidence" value="ECO:0007669"/>
    <property type="project" value="UniProtKB-KW"/>
</dbReference>
<keyword evidence="5" id="KW-0539">Nucleus</keyword>
<organism evidence="8 9">
    <name type="scientific">Emericella nidulans (strain FGSC A4 / ATCC 38163 / CBS 112.46 / NRRL 194 / M139)</name>
    <name type="common">Aspergillus nidulans</name>
    <dbReference type="NCBI Taxonomy" id="227321"/>
    <lineage>
        <taxon>Eukaryota</taxon>
        <taxon>Fungi</taxon>
        <taxon>Dikarya</taxon>
        <taxon>Ascomycota</taxon>
        <taxon>Pezizomycotina</taxon>
        <taxon>Eurotiomycetes</taxon>
        <taxon>Eurotiomycetidae</taxon>
        <taxon>Eurotiales</taxon>
        <taxon>Aspergillaceae</taxon>
        <taxon>Aspergillus</taxon>
        <taxon>Aspergillus subgen. Nidulantes</taxon>
    </lineage>
</organism>
<dbReference type="PROSITE" id="PS50888">
    <property type="entry name" value="BHLH"/>
    <property type="match status" value="1"/>
</dbReference>
<dbReference type="OrthoDB" id="5778525at2759"/>
<evidence type="ECO:0000259" key="7">
    <source>
        <dbReference type="PROSITE" id="PS50888"/>
    </source>
</evidence>
<evidence type="ECO:0000313" key="9">
    <source>
        <dbReference type="Proteomes" id="UP000000560"/>
    </source>
</evidence>
<dbReference type="PANTHER" id="PTHR15741:SF27">
    <property type="entry name" value="TRANSCRIPTION FACTOR AP-4"/>
    <property type="match status" value="1"/>
</dbReference>
<evidence type="ECO:0000256" key="2">
    <source>
        <dbReference type="ARBA" id="ARBA00023015"/>
    </source>
</evidence>
<dbReference type="SUPFAM" id="SSF47459">
    <property type="entry name" value="HLH, helix-loop-helix DNA-binding domain"/>
    <property type="match status" value="1"/>
</dbReference>
<dbReference type="GO" id="GO:0046983">
    <property type="term" value="F:protein dimerization activity"/>
    <property type="evidence" value="ECO:0007669"/>
    <property type="project" value="InterPro"/>
</dbReference>
<gene>
    <name evidence="8" type="ORF">ANIA_02392</name>
</gene>
<dbReference type="AlphaFoldDB" id="Q5BAN8"/>
<dbReference type="InterPro" id="IPR036638">
    <property type="entry name" value="HLH_DNA-bd_sf"/>
</dbReference>
<evidence type="ECO:0000256" key="4">
    <source>
        <dbReference type="ARBA" id="ARBA00023163"/>
    </source>
</evidence>
<dbReference type="SMART" id="SM00353">
    <property type="entry name" value="HLH"/>
    <property type="match status" value="1"/>
</dbReference>
<dbReference type="Pfam" id="PF00010">
    <property type="entry name" value="HLH"/>
    <property type="match status" value="1"/>
</dbReference>
<dbReference type="InterPro" id="IPR052207">
    <property type="entry name" value="Max-like/E-box_TFs"/>
</dbReference>
<accession>C8VNP8</accession>
<comment type="subcellular location">
    <subcellularLocation>
        <location evidence="1">Nucleus</location>
    </subcellularLocation>
</comment>
<evidence type="ECO:0000256" key="3">
    <source>
        <dbReference type="ARBA" id="ARBA00023125"/>
    </source>
</evidence>
<dbReference type="EMBL" id="BN001307">
    <property type="protein sequence ID" value="CBF86749.1"/>
    <property type="molecule type" value="Genomic_DNA"/>
</dbReference>
<proteinExistence type="predicted"/>